<dbReference type="Proteomes" id="UP000249890">
    <property type="component" value="Chromosome"/>
</dbReference>
<sequence>MENKRYTEEQLDAFNNLSWWDLSHPTLKLFFDDWKSRNGLTDEILDEMMDELSKRDRENVDL</sequence>
<accession>A0A2Z2KHF4</accession>
<protein>
    <submittedName>
        <fullName evidence="1">Uncharacterized protein</fullName>
    </submittedName>
</protein>
<dbReference type="EMBL" id="CP021780">
    <property type="protein sequence ID" value="ASA22610.1"/>
    <property type="molecule type" value="Genomic_DNA"/>
</dbReference>
<dbReference type="OrthoDB" id="9815592at2"/>
<dbReference type="KEGG" id="pdh:B9T62_18560"/>
<dbReference type="AlphaFoldDB" id="A0A2Z2KHF4"/>
<dbReference type="RefSeq" id="WP_087916608.1">
    <property type="nucleotide sequence ID" value="NZ_CP021780.1"/>
</dbReference>
<organism evidence="1 2">
    <name type="scientific">Paenibacillus donghaensis</name>
    <dbReference type="NCBI Taxonomy" id="414771"/>
    <lineage>
        <taxon>Bacteria</taxon>
        <taxon>Bacillati</taxon>
        <taxon>Bacillota</taxon>
        <taxon>Bacilli</taxon>
        <taxon>Bacillales</taxon>
        <taxon>Paenibacillaceae</taxon>
        <taxon>Paenibacillus</taxon>
    </lineage>
</organism>
<reference evidence="1 2" key="1">
    <citation type="submission" date="2017-06" db="EMBL/GenBank/DDBJ databases">
        <title>Complete genome sequence of Paenibacillus donghaensis KCTC 13049T isolated from East Sea sediment, South Korea.</title>
        <authorList>
            <person name="Jung B.K."/>
            <person name="Hong S.-J."/>
            <person name="Shin J.-H."/>
        </authorList>
    </citation>
    <scope>NUCLEOTIDE SEQUENCE [LARGE SCALE GENOMIC DNA]</scope>
    <source>
        <strain evidence="1 2">KCTC 13049</strain>
    </source>
</reference>
<evidence type="ECO:0000313" key="2">
    <source>
        <dbReference type="Proteomes" id="UP000249890"/>
    </source>
</evidence>
<name>A0A2Z2KHF4_9BACL</name>
<evidence type="ECO:0000313" key="1">
    <source>
        <dbReference type="EMBL" id="ASA22610.1"/>
    </source>
</evidence>
<proteinExistence type="predicted"/>
<keyword evidence="2" id="KW-1185">Reference proteome</keyword>
<gene>
    <name evidence="1" type="ORF">B9T62_18560</name>
</gene>